<dbReference type="Proteomes" id="UP000233343">
    <property type="component" value="Unassembled WGS sequence"/>
</dbReference>
<proteinExistence type="predicted"/>
<gene>
    <name evidence="1" type="ORF">CWS20_17195</name>
</gene>
<organism evidence="1 2">
    <name type="scientific">Cytobacillus horneckiae</name>
    <dbReference type="NCBI Taxonomy" id="549687"/>
    <lineage>
        <taxon>Bacteria</taxon>
        <taxon>Bacillati</taxon>
        <taxon>Bacillota</taxon>
        <taxon>Bacilli</taxon>
        <taxon>Bacillales</taxon>
        <taxon>Bacillaceae</taxon>
        <taxon>Cytobacillus</taxon>
    </lineage>
</organism>
<dbReference type="RefSeq" id="WP_066190631.1">
    <property type="nucleotide sequence ID" value="NZ_JAMAUX010000008.1"/>
</dbReference>
<sequence length="119" mass="14164">MRRIKFMMLLSIILVMSGCQNRNEVNQKYETAIEEVLVLENKKLMNNDGLKREDVGIIVYSEGKYIELIYDLNNEQIESLYEFDTDRNVYEHYPHSPEYLERIQDFLAETSYTENIGLK</sequence>
<protein>
    <recommendedName>
        <fullName evidence="3">DUF4467 domain-containing protein</fullName>
    </recommendedName>
</protein>
<reference evidence="1 2" key="1">
    <citation type="journal article" date="2010" name="Int. J. Syst. Evol. Microbiol.">
        <title>Bacillus horneckiae sp. nov., isolated from a spacecraft-assembly clean room.</title>
        <authorList>
            <person name="Vaishampayan P."/>
            <person name="Probst A."/>
            <person name="Krishnamurthi S."/>
            <person name="Ghosh S."/>
            <person name="Osman S."/>
            <person name="McDowall A."/>
            <person name="Ruckmani A."/>
            <person name="Mayilraj S."/>
            <person name="Venkateswaran K."/>
        </authorList>
    </citation>
    <scope>NUCLEOTIDE SEQUENCE [LARGE SCALE GENOMIC DNA]</scope>
    <source>
        <strain evidence="2">1PO1SC</strain>
    </source>
</reference>
<accession>A0A2N0ZE85</accession>
<dbReference type="AlphaFoldDB" id="A0A2N0ZE85"/>
<name>A0A2N0ZE85_9BACI</name>
<evidence type="ECO:0000313" key="2">
    <source>
        <dbReference type="Proteomes" id="UP000233343"/>
    </source>
</evidence>
<evidence type="ECO:0008006" key="3">
    <source>
        <dbReference type="Google" id="ProtNLM"/>
    </source>
</evidence>
<dbReference type="EMBL" id="PISD01000036">
    <property type="protein sequence ID" value="PKG27826.1"/>
    <property type="molecule type" value="Genomic_DNA"/>
</dbReference>
<comment type="caution">
    <text evidence="1">The sequence shown here is derived from an EMBL/GenBank/DDBJ whole genome shotgun (WGS) entry which is preliminary data.</text>
</comment>
<keyword evidence="2" id="KW-1185">Reference proteome</keyword>
<dbReference type="PROSITE" id="PS51257">
    <property type="entry name" value="PROKAR_LIPOPROTEIN"/>
    <property type="match status" value="1"/>
</dbReference>
<evidence type="ECO:0000313" key="1">
    <source>
        <dbReference type="EMBL" id="PKG27826.1"/>
    </source>
</evidence>